<dbReference type="PROSITE" id="PS50102">
    <property type="entry name" value="RRM"/>
    <property type="match status" value="2"/>
</dbReference>
<dbReference type="AlphaFoldDB" id="A0A0S3RCY7"/>
<accession>A0A0S3RCY7</accession>
<evidence type="ECO:0000313" key="6">
    <source>
        <dbReference type="Proteomes" id="UP000291084"/>
    </source>
</evidence>
<dbReference type="GO" id="GO:0003729">
    <property type="term" value="F:mRNA binding"/>
    <property type="evidence" value="ECO:0007669"/>
    <property type="project" value="TreeGrafter"/>
</dbReference>
<dbReference type="OrthoDB" id="272703at2759"/>
<protein>
    <recommendedName>
        <fullName evidence="4">RRM domain-containing protein</fullName>
    </recommendedName>
</protein>
<dbReference type="InterPro" id="IPR050502">
    <property type="entry name" value="Euk_RNA-bind_prot"/>
</dbReference>
<dbReference type="InterPro" id="IPR000504">
    <property type="entry name" value="RRM_dom"/>
</dbReference>
<sequence length="307" mass="33997">MALLRVACLTSANQLSAQTYSHSIALSSLSQSINFPKRSSFHLPPLSLTTPKQTPIFTLTCVSTSQQQPPPVTEEEFSRTRLLAQNVPWTSTPEDIRSLFEKHGKVLEVELSMYKKNRNRGLAFVEMGSPEEALEALNKLESYEFEGRVMKVNYARPKKEKSPPPVKPKSGVTFNLFVGNLSYEAKSKDLKEFFDSGTSKVVRAEVVFLDNPRKPSGYGFVSFKSKKEAEAALAEFQGKDFMGRAIRVDRGRRFVQKPGDGNSKSVVDAPSELSVNRAEAQEPAEETPNSEDTPELSVNGAEADKAD</sequence>
<dbReference type="Pfam" id="PF00076">
    <property type="entry name" value="RRM_1"/>
    <property type="match status" value="2"/>
</dbReference>
<dbReference type="GO" id="GO:0009535">
    <property type="term" value="C:chloroplast thylakoid membrane"/>
    <property type="evidence" value="ECO:0007669"/>
    <property type="project" value="TreeGrafter"/>
</dbReference>
<dbReference type="Gene3D" id="3.30.70.330">
    <property type="match status" value="2"/>
</dbReference>
<reference evidence="5 6" key="1">
    <citation type="journal article" date="2015" name="Sci. Rep.">
        <title>The power of single molecule real-time sequencing technology in the de novo assembly of a eukaryotic genome.</title>
        <authorList>
            <person name="Sakai H."/>
            <person name="Naito K."/>
            <person name="Ogiso-Tanaka E."/>
            <person name="Takahashi Y."/>
            <person name="Iseki K."/>
            <person name="Muto C."/>
            <person name="Satou K."/>
            <person name="Teruya K."/>
            <person name="Shiroma A."/>
            <person name="Shimoji M."/>
            <person name="Hirano T."/>
            <person name="Itoh T."/>
            <person name="Kaga A."/>
            <person name="Tomooka N."/>
        </authorList>
    </citation>
    <scope>NUCLEOTIDE SEQUENCE [LARGE SCALE GENOMIC DNA]</scope>
    <source>
        <strain evidence="6">cv. Shumari</strain>
    </source>
</reference>
<dbReference type="InterPro" id="IPR012677">
    <property type="entry name" value="Nucleotide-bd_a/b_plait_sf"/>
</dbReference>
<dbReference type="EMBL" id="AP015035">
    <property type="protein sequence ID" value="BAT78489.1"/>
    <property type="molecule type" value="Genomic_DNA"/>
</dbReference>
<keyword evidence="6" id="KW-1185">Reference proteome</keyword>
<evidence type="ECO:0000313" key="5">
    <source>
        <dbReference type="EMBL" id="BAT78489.1"/>
    </source>
</evidence>
<dbReference type="Proteomes" id="UP000291084">
    <property type="component" value="Chromosome 2"/>
</dbReference>
<dbReference type="SMART" id="SM00360">
    <property type="entry name" value="RRM"/>
    <property type="match status" value="2"/>
</dbReference>
<dbReference type="InterPro" id="IPR035979">
    <property type="entry name" value="RBD_domain_sf"/>
</dbReference>
<dbReference type="PANTHER" id="PTHR48025">
    <property type="entry name" value="OS02G0815200 PROTEIN"/>
    <property type="match status" value="1"/>
</dbReference>
<feature type="domain" description="RRM" evidence="4">
    <location>
        <begin position="174"/>
        <end position="253"/>
    </location>
</feature>
<dbReference type="PANTHER" id="PTHR48025:SF17">
    <property type="entry name" value="28 KDA RIBONUCLEOPROTEIN, CHLOROPLASTIC"/>
    <property type="match status" value="1"/>
</dbReference>
<name>A0A0S3RCY7_PHAAN</name>
<feature type="compositionally biased region" description="Acidic residues" evidence="3">
    <location>
        <begin position="282"/>
        <end position="294"/>
    </location>
</feature>
<feature type="region of interest" description="Disordered" evidence="3">
    <location>
        <begin position="253"/>
        <end position="307"/>
    </location>
</feature>
<dbReference type="SUPFAM" id="SSF54928">
    <property type="entry name" value="RNA-binding domain, RBD"/>
    <property type="match status" value="2"/>
</dbReference>
<feature type="domain" description="RRM" evidence="4">
    <location>
        <begin position="80"/>
        <end position="157"/>
    </location>
</feature>
<dbReference type="GO" id="GO:1901259">
    <property type="term" value="P:chloroplast rRNA processing"/>
    <property type="evidence" value="ECO:0007669"/>
    <property type="project" value="TreeGrafter"/>
</dbReference>
<evidence type="ECO:0000256" key="1">
    <source>
        <dbReference type="ARBA" id="ARBA00022884"/>
    </source>
</evidence>
<evidence type="ECO:0000259" key="4">
    <source>
        <dbReference type="PROSITE" id="PS50102"/>
    </source>
</evidence>
<organism evidence="5 6">
    <name type="scientific">Vigna angularis var. angularis</name>
    <dbReference type="NCBI Taxonomy" id="157739"/>
    <lineage>
        <taxon>Eukaryota</taxon>
        <taxon>Viridiplantae</taxon>
        <taxon>Streptophyta</taxon>
        <taxon>Embryophyta</taxon>
        <taxon>Tracheophyta</taxon>
        <taxon>Spermatophyta</taxon>
        <taxon>Magnoliopsida</taxon>
        <taxon>eudicotyledons</taxon>
        <taxon>Gunneridae</taxon>
        <taxon>Pentapetalae</taxon>
        <taxon>rosids</taxon>
        <taxon>fabids</taxon>
        <taxon>Fabales</taxon>
        <taxon>Fabaceae</taxon>
        <taxon>Papilionoideae</taxon>
        <taxon>50 kb inversion clade</taxon>
        <taxon>NPAAA clade</taxon>
        <taxon>indigoferoid/millettioid clade</taxon>
        <taxon>Phaseoleae</taxon>
        <taxon>Vigna</taxon>
    </lineage>
</organism>
<gene>
    <name evidence="5" type="primary">Vigan.02G117200</name>
    <name evidence="5" type="ORF">VIGAN_02117200</name>
</gene>
<evidence type="ECO:0000256" key="3">
    <source>
        <dbReference type="SAM" id="MobiDB-lite"/>
    </source>
</evidence>
<keyword evidence="1 2" id="KW-0694">RNA-binding</keyword>
<dbReference type="CDD" id="cd00590">
    <property type="entry name" value="RRM_SF"/>
    <property type="match status" value="2"/>
</dbReference>
<evidence type="ECO:0000256" key="2">
    <source>
        <dbReference type="PROSITE-ProRule" id="PRU00176"/>
    </source>
</evidence>
<proteinExistence type="predicted"/>